<keyword evidence="1" id="KW-0472">Membrane</keyword>
<evidence type="ECO:0000313" key="2">
    <source>
        <dbReference type="EMBL" id="NJR78842.1"/>
    </source>
</evidence>
<sequence length="246" mass="26021">MAIAMAFTIVAGFSLQWLMGRSSFTESPARLHVHAMLFMGWVGLYLAQTLLGVGAAGPTSIALHRRLGWIGAGWAIVMVVVGVYVTVGMVRRGAVPFFFTPAYFLFMDLLAVLVFGGLVAAAIVLRRRTAWHSRLMVCAMAVLTGPAIGRMVPVPLVMPWVGLSVFAVVILFPLAGMIADRRRYGTHPAWLAGLATLAAMQLAIELLPRSAAGLALYRAVAAGSPGAAVAPDAYPPPPWATAPRAG</sequence>
<dbReference type="Proteomes" id="UP000732399">
    <property type="component" value="Unassembled WGS sequence"/>
</dbReference>
<feature type="transmembrane region" description="Helical" evidence="1">
    <location>
        <begin position="35"/>
        <end position="55"/>
    </location>
</feature>
<dbReference type="EMBL" id="JAAVJH010000005">
    <property type="protein sequence ID" value="NJR78842.1"/>
    <property type="molecule type" value="Genomic_DNA"/>
</dbReference>
<name>A0ABX1CSS0_9SPHN</name>
<protein>
    <recommendedName>
        <fullName evidence="4">NnrS family protein</fullName>
    </recommendedName>
</protein>
<reference evidence="2 3" key="1">
    <citation type="submission" date="2020-03" db="EMBL/GenBank/DDBJ databases">
        <authorList>
            <person name="Wang L."/>
            <person name="He N."/>
            <person name="Li Y."/>
            <person name="Fang Y."/>
            <person name="Zhang F."/>
        </authorList>
    </citation>
    <scope>NUCLEOTIDE SEQUENCE [LARGE SCALE GENOMIC DNA]</scope>
    <source>
        <strain evidence="2 3">36D10-4-7</strain>
    </source>
</reference>
<keyword evidence="1" id="KW-1133">Transmembrane helix</keyword>
<feature type="transmembrane region" description="Helical" evidence="1">
    <location>
        <begin position="158"/>
        <end position="177"/>
    </location>
</feature>
<gene>
    <name evidence="2" type="ORF">HBH26_09605</name>
</gene>
<feature type="transmembrane region" description="Helical" evidence="1">
    <location>
        <begin position="135"/>
        <end position="152"/>
    </location>
</feature>
<comment type="caution">
    <text evidence="2">The sequence shown here is derived from an EMBL/GenBank/DDBJ whole genome shotgun (WGS) entry which is preliminary data.</text>
</comment>
<accession>A0ABX1CSS0</accession>
<organism evidence="2 3">
    <name type="scientific">Sphingomonas corticis</name>
    <dbReference type="NCBI Taxonomy" id="2722791"/>
    <lineage>
        <taxon>Bacteria</taxon>
        <taxon>Pseudomonadati</taxon>
        <taxon>Pseudomonadota</taxon>
        <taxon>Alphaproteobacteria</taxon>
        <taxon>Sphingomonadales</taxon>
        <taxon>Sphingomonadaceae</taxon>
        <taxon>Sphingomonas</taxon>
    </lineage>
</organism>
<feature type="transmembrane region" description="Helical" evidence="1">
    <location>
        <begin position="67"/>
        <end position="90"/>
    </location>
</feature>
<keyword evidence="3" id="KW-1185">Reference proteome</keyword>
<evidence type="ECO:0000256" key="1">
    <source>
        <dbReference type="SAM" id="Phobius"/>
    </source>
</evidence>
<proteinExistence type="predicted"/>
<evidence type="ECO:0000313" key="3">
    <source>
        <dbReference type="Proteomes" id="UP000732399"/>
    </source>
</evidence>
<feature type="transmembrane region" description="Helical" evidence="1">
    <location>
        <begin position="102"/>
        <end position="123"/>
    </location>
</feature>
<keyword evidence="1" id="KW-0812">Transmembrane</keyword>
<evidence type="ECO:0008006" key="4">
    <source>
        <dbReference type="Google" id="ProtNLM"/>
    </source>
</evidence>